<gene>
    <name evidence="2" type="ORF">RM50_14960</name>
</gene>
<dbReference type="EMBL" id="JWTB01000029">
    <property type="protein sequence ID" value="KIC65741.1"/>
    <property type="molecule type" value="Genomic_DNA"/>
</dbReference>
<evidence type="ECO:0000256" key="1">
    <source>
        <dbReference type="SAM" id="Phobius"/>
    </source>
</evidence>
<evidence type="ECO:0000313" key="2">
    <source>
        <dbReference type="EMBL" id="KIC65741.1"/>
    </source>
</evidence>
<feature type="transmembrane region" description="Helical" evidence="1">
    <location>
        <begin position="202"/>
        <end position="220"/>
    </location>
</feature>
<organism evidence="2 3">
    <name type="scientific">Pseudarthrobacter phenanthrenivorans</name>
    <name type="common">Arthrobacter phenanthrenivorans</name>
    <dbReference type="NCBI Taxonomy" id="361575"/>
    <lineage>
        <taxon>Bacteria</taxon>
        <taxon>Bacillati</taxon>
        <taxon>Actinomycetota</taxon>
        <taxon>Actinomycetes</taxon>
        <taxon>Micrococcales</taxon>
        <taxon>Micrococcaceae</taxon>
        <taxon>Pseudarthrobacter</taxon>
    </lineage>
</organism>
<proteinExistence type="predicted"/>
<sequence>MVIWWDSVADDYHFMEMYVEFVLNDSDEIRDYKVTLSNLEQSIRERKDRDTEIWADKLLGILKSYASKVKSLTLQRVRSGGAKPEGVEHADFSAHMELRAVSLLIARIENVDYSLQLRKAVRDARQDAADAHTAAESARNAAGMASGSTLTARFNSLANRHFWAATLFRILTAAGVIFGLWFALEVSIGETVAGPVGSPGHAILRVSLLAGVLGLATYFGRQAAYHRDVSTWARTIKEQLLTFDGYMEPVTDDELRHQMRAAFAARVFGPSPESKEDGSVTLSSPVLSELATAVAKAGAKP</sequence>
<evidence type="ECO:0008006" key="4">
    <source>
        <dbReference type="Google" id="ProtNLM"/>
    </source>
</evidence>
<accession>A0A0B4DGC2</accession>
<dbReference type="AlphaFoldDB" id="A0A0B4DGC2"/>
<name>A0A0B4DGC2_PSEPS</name>
<comment type="caution">
    <text evidence="2">The sequence shown here is derived from an EMBL/GenBank/DDBJ whole genome shotgun (WGS) entry which is preliminary data.</text>
</comment>
<feature type="transmembrane region" description="Helical" evidence="1">
    <location>
        <begin position="162"/>
        <end position="182"/>
    </location>
</feature>
<dbReference type="Proteomes" id="UP000031196">
    <property type="component" value="Unassembled WGS sequence"/>
</dbReference>
<protein>
    <recommendedName>
        <fullName evidence="4">DUF4231 domain-containing protein</fullName>
    </recommendedName>
</protein>
<evidence type="ECO:0000313" key="3">
    <source>
        <dbReference type="Proteomes" id="UP000031196"/>
    </source>
</evidence>
<reference evidence="2 3" key="1">
    <citation type="submission" date="2014-12" db="EMBL/GenBank/DDBJ databases">
        <title>Genome sequencing of Arthrobacter phenanthrenivorans SWC37.</title>
        <authorList>
            <person name="Tan P.W."/>
            <person name="Chan K.-G."/>
        </authorList>
    </citation>
    <scope>NUCLEOTIDE SEQUENCE [LARGE SCALE GENOMIC DNA]</scope>
    <source>
        <strain evidence="2 3">SWC37</strain>
    </source>
</reference>
<keyword evidence="1" id="KW-0812">Transmembrane</keyword>
<keyword evidence="1" id="KW-1133">Transmembrane helix</keyword>
<keyword evidence="1" id="KW-0472">Membrane</keyword>